<organism evidence="3 4">
    <name type="scientific">Roseateles agri</name>
    <dbReference type="NCBI Taxonomy" id="3098619"/>
    <lineage>
        <taxon>Bacteria</taxon>
        <taxon>Pseudomonadati</taxon>
        <taxon>Pseudomonadota</taxon>
        <taxon>Betaproteobacteria</taxon>
        <taxon>Burkholderiales</taxon>
        <taxon>Sphaerotilaceae</taxon>
        <taxon>Roseateles</taxon>
    </lineage>
</organism>
<evidence type="ECO:0000313" key="4">
    <source>
        <dbReference type="Proteomes" id="UP001285263"/>
    </source>
</evidence>
<name>A0ABU5DCJ7_9BURK</name>
<comment type="caution">
    <text evidence="3">The sequence shown here is derived from an EMBL/GenBank/DDBJ whole genome shotgun (WGS) entry which is preliminary data.</text>
</comment>
<gene>
    <name evidence="3" type="ORF">SNE35_05735</name>
</gene>
<evidence type="ECO:0000313" key="3">
    <source>
        <dbReference type="EMBL" id="MDY0743993.1"/>
    </source>
</evidence>
<feature type="region of interest" description="Disordered" evidence="1">
    <location>
        <begin position="86"/>
        <end position="105"/>
    </location>
</feature>
<dbReference type="EMBL" id="JAXCLA010000002">
    <property type="protein sequence ID" value="MDY0743993.1"/>
    <property type="molecule type" value="Genomic_DNA"/>
</dbReference>
<feature type="compositionally biased region" description="Basic and acidic residues" evidence="1">
    <location>
        <begin position="92"/>
        <end position="105"/>
    </location>
</feature>
<dbReference type="RefSeq" id="WP_320421903.1">
    <property type="nucleotide sequence ID" value="NZ_JAXCLA010000002.1"/>
</dbReference>
<reference evidence="3 4" key="1">
    <citation type="submission" date="2023-11" db="EMBL/GenBank/DDBJ databases">
        <title>Paucibacter sp. nov., isolated from fresh soil in Korea.</title>
        <authorList>
            <person name="Le N.T.T."/>
        </authorList>
    </citation>
    <scope>NUCLEOTIDE SEQUENCE [LARGE SCALE GENOMIC DNA]</scope>
    <source>
        <strain evidence="3 4">R3-3</strain>
    </source>
</reference>
<protein>
    <submittedName>
        <fullName evidence="3">Uncharacterized protein</fullName>
    </submittedName>
</protein>
<evidence type="ECO:0000256" key="2">
    <source>
        <dbReference type="SAM" id="Phobius"/>
    </source>
</evidence>
<feature type="transmembrane region" description="Helical" evidence="2">
    <location>
        <begin position="6"/>
        <end position="26"/>
    </location>
</feature>
<proteinExistence type="predicted"/>
<accession>A0ABU5DCJ7</accession>
<evidence type="ECO:0000256" key="1">
    <source>
        <dbReference type="SAM" id="MobiDB-lite"/>
    </source>
</evidence>
<keyword evidence="2" id="KW-0472">Membrane</keyword>
<dbReference type="Proteomes" id="UP001285263">
    <property type="component" value="Unassembled WGS sequence"/>
</dbReference>
<keyword evidence="2" id="KW-0812">Transmembrane</keyword>
<sequence>MFEKVIAFVVLIACVVLAIHMAMPAARQRWMEARARQAWARTRRGWHWLAGWRQRRDFRKVAETEAAAAIKRARSGSRMVEGEWDGNVYRPKSFDGKKRDKRDLH</sequence>
<keyword evidence="2" id="KW-1133">Transmembrane helix</keyword>
<keyword evidence="4" id="KW-1185">Reference proteome</keyword>